<name>A0ABP0Z563_9ROSI</name>
<evidence type="ECO:0000313" key="1">
    <source>
        <dbReference type="EMBL" id="CAK9327933.1"/>
    </source>
</evidence>
<organism evidence="1 2">
    <name type="scientific">Citrullus colocynthis</name>
    <name type="common">colocynth</name>
    <dbReference type="NCBI Taxonomy" id="252529"/>
    <lineage>
        <taxon>Eukaryota</taxon>
        <taxon>Viridiplantae</taxon>
        <taxon>Streptophyta</taxon>
        <taxon>Embryophyta</taxon>
        <taxon>Tracheophyta</taxon>
        <taxon>Spermatophyta</taxon>
        <taxon>Magnoliopsida</taxon>
        <taxon>eudicotyledons</taxon>
        <taxon>Gunneridae</taxon>
        <taxon>Pentapetalae</taxon>
        <taxon>rosids</taxon>
        <taxon>fabids</taxon>
        <taxon>Cucurbitales</taxon>
        <taxon>Cucurbitaceae</taxon>
        <taxon>Benincaseae</taxon>
        <taxon>Citrullus</taxon>
    </lineage>
</organism>
<gene>
    <name evidence="1" type="ORF">CITCOLO1_LOCUS20330</name>
</gene>
<proteinExistence type="predicted"/>
<reference evidence="1 2" key="1">
    <citation type="submission" date="2024-03" db="EMBL/GenBank/DDBJ databases">
        <authorList>
            <person name="Gkanogiannis A."/>
            <person name="Becerra Lopez-Lavalle L."/>
        </authorList>
    </citation>
    <scope>NUCLEOTIDE SEQUENCE [LARGE SCALE GENOMIC DNA]</scope>
</reference>
<evidence type="ECO:0000313" key="2">
    <source>
        <dbReference type="Proteomes" id="UP001642487"/>
    </source>
</evidence>
<sequence length="85" mass="9151">MKIPSSDFECPKNDISESIGVVVPVHAAIGEVSKGDGKSGSAMMYDPLHNTPSSLRVNVLQWMASDSNMNEVRRCGGHDYDALEA</sequence>
<accession>A0ABP0Z563</accession>
<protein>
    <submittedName>
        <fullName evidence="1">Uncharacterized protein</fullName>
    </submittedName>
</protein>
<dbReference type="EMBL" id="OZ021742">
    <property type="protein sequence ID" value="CAK9327933.1"/>
    <property type="molecule type" value="Genomic_DNA"/>
</dbReference>
<dbReference type="Proteomes" id="UP001642487">
    <property type="component" value="Chromosome 8"/>
</dbReference>
<keyword evidence="2" id="KW-1185">Reference proteome</keyword>